<proteinExistence type="predicted"/>
<dbReference type="Gene3D" id="3.30.457.10">
    <property type="entry name" value="Copper amine oxidase-like, N-terminal domain"/>
    <property type="match status" value="1"/>
</dbReference>
<dbReference type="SUPFAM" id="SSF56601">
    <property type="entry name" value="beta-lactamase/transpeptidase-like"/>
    <property type="match status" value="1"/>
</dbReference>
<evidence type="ECO:0008006" key="6">
    <source>
        <dbReference type="Google" id="ProtNLM"/>
    </source>
</evidence>
<gene>
    <name evidence="4" type="ORF">GCM10010969_11810</name>
</gene>
<feature type="chain" id="PRO_5046967452" description="CubicO group peptidase, beta-lactamase class C family" evidence="1">
    <location>
        <begin position="34"/>
        <end position="484"/>
    </location>
</feature>
<dbReference type="Pfam" id="PF00144">
    <property type="entry name" value="Beta-lactamase"/>
    <property type="match status" value="1"/>
</dbReference>
<dbReference type="Gene3D" id="3.40.710.10">
    <property type="entry name" value="DD-peptidase/beta-lactamase superfamily"/>
    <property type="match status" value="1"/>
</dbReference>
<feature type="domain" description="Beta-lactamase-related" evidence="2">
    <location>
        <begin position="181"/>
        <end position="470"/>
    </location>
</feature>
<keyword evidence="1" id="KW-0732">Signal</keyword>
<dbReference type="PANTHER" id="PTHR46825:SF9">
    <property type="entry name" value="BETA-LACTAMASE-RELATED DOMAIN-CONTAINING PROTEIN"/>
    <property type="match status" value="1"/>
</dbReference>
<dbReference type="InterPro" id="IPR050491">
    <property type="entry name" value="AmpC-like"/>
</dbReference>
<feature type="signal peptide" evidence="1">
    <location>
        <begin position="1"/>
        <end position="33"/>
    </location>
</feature>
<dbReference type="InterPro" id="IPR012854">
    <property type="entry name" value="Cu_amine_oxidase-like_N"/>
</dbReference>
<protein>
    <recommendedName>
        <fullName evidence="6">CubicO group peptidase, beta-lactamase class C family</fullName>
    </recommendedName>
</protein>
<sequence>MTMDWKKSFAWSRVAISAALALTISAGTLPTYAAEKNGGQIPTAVSASSTKVVAEIDGKPAQWGDSVYVYRSLTYVPVREGAVSLGAKVKWDKKQHAAVVTLNGDELLYRPNSDTVSVNGFELKMPGTTRNVNGILTVPLRGLTEPLRASVKPVTSGGVLNLSLKTDDATVVGSNLTAVDEYLKNEQFSGNVLVAKDGKVLIRKGYGLASDQTLVRPTDKMRLGSLTKAFTAALILKLEEEGKLSTEDPLSKYIPDYPRGDEITLSMLLSHTSGVALNFTRREGTPLSETVEEIKRSPLKFIPGSDYLYSNSGFVLLGYIIEQVTSTDYADYVQTRILDPLDMENSGTVTRQTKVPTSYEYDWQEKTWKSVDEYYFAPSGTGSLYSTLDDMLIWADSLSAGKVLSEATMERMYTPSPYKNYGYAWIIEGEGPNKVVFHNGGGSGYTTGIRRGLGDGTVVVLLANRGGLDTNTMTAEIRKLAFNN</sequence>
<dbReference type="InterPro" id="IPR012338">
    <property type="entry name" value="Beta-lactam/transpept-like"/>
</dbReference>
<dbReference type="SUPFAM" id="SSF55383">
    <property type="entry name" value="Copper amine oxidase, domain N"/>
    <property type="match status" value="1"/>
</dbReference>
<accession>A0ABQ2KWX4</accession>
<evidence type="ECO:0000313" key="5">
    <source>
        <dbReference type="Proteomes" id="UP000606653"/>
    </source>
</evidence>
<name>A0ABQ2KWX4_9BACL</name>
<dbReference type="EMBL" id="BMLN01000003">
    <property type="protein sequence ID" value="GGN95681.1"/>
    <property type="molecule type" value="Genomic_DNA"/>
</dbReference>
<dbReference type="InterPro" id="IPR001466">
    <property type="entry name" value="Beta-lactam-related"/>
</dbReference>
<reference evidence="5" key="1">
    <citation type="journal article" date="2019" name="Int. J. Syst. Evol. Microbiol.">
        <title>The Global Catalogue of Microorganisms (GCM) 10K type strain sequencing project: providing services to taxonomists for standard genome sequencing and annotation.</title>
        <authorList>
            <consortium name="The Broad Institute Genomics Platform"/>
            <consortium name="The Broad Institute Genome Sequencing Center for Infectious Disease"/>
            <person name="Wu L."/>
            <person name="Ma J."/>
        </authorList>
    </citation>
    <scope>NUCLEOTIDE SEQUENCE [LARGE SCALE GENOMIC DNA]</scope>
    <source>
        <strain evidence="5">CGMCC 1.6964</strain>
    </source>
</reference>
<comment type="caution">
    <text evidence="4">The sequence shown here is derived from an EMBL/GenBank/DDBJ whole genome shotgun (WGS) entry which is preliminary data.</text>
</comment>
<keyword evidence="5" id="KW-1185">Reference proteome</keyword>
<dbReference type="RefSeq" id="WP_018977504.1">
    <property type="nucleotide sequence ID" value="NZ_BMLN01000003.1"/>
</dbReference>
<evidence type="ECO:0000259" key="2">
    <source>
        <dbReference type="Pfam" id="PF00144"/>
    </source>
</evidence>
<dbReference type="Proteomes" id="UP000606653">
    <property type="component" value="Unassembled WGS sequence"/>
</dbReference>
<dbReference type="Pfam" id="PF07833">
    <property type="entry name" value="Cu_amine_oxidN1"/>
    <property type="match status" value="1"/>
</dbReference>
<organism evidence="4 5">
    <name type="scientific">Saccharibacillus kuerlensis</name>
    <dbReference type="NCBI Taxonomy" id="459527"/>
    <lineage>
        <taxon>Bacteria</taxon>
        <taxon>Bacillati</taxon>
        <taxon>Bacillota</taxon>
        <taxon>Bacilli</taxon>
        <taxon>Bacillales</taxon>
        <taxon>Paenibacillaceae</taxon>
        <taxon>Saccharibacillus</taxon>
    </lineage>
</organism>
<dbReference type="InterPro" id="IPR036582">
    <property type="entry name" value="Mao_N_sf"/>
</dbReference>
<evidence type="ECO:0000313" key="4">
    <source>
        <dbReference type="EMBL" id="GGN95681.1"/>
    </source>
</evidence>
<evidence type="ECO:0000256" key="1">
    <source>
        <dbReference type="SAM" id="SignalP"/>
    </source>
</evidence>
<dbReference type="PANTHER" id="PTHR46825">
    <property type="entry name" value="D-ALANYL-D-ALANINE-CARBOXYPEPTIDASE/ENDOPEPTIDASE AMPH"/>
    <property type="match status" value="1"/>
</dbReference>
<evidence type="ECO:0000259" key="3">
    <source>
        <dbReference type="Pfam" id="PF07833"/>
    </source>
</evidence>
<feature type="domain" description="Copper amine oxidase-like N-terminal" evidence="3">
    <location>
        <begin position="56"/>
        <end position="152"/>
    </location>
</feature>